<dbReference type="Proteomes" id="UP001190700">
    <property type="component" value="Unassembled WGS sequence"/>
</dbReference>
<organism evidence="3 4">
    <name type="scientific">Cymbomonas tetramitiformis</name>
    <dbReference type="NCBI Taxonomy" id="36881"/>
    <lineage>
        <taxon>Eukaryota</taxon>
        <taxon>Viridiplantae</taxon>
        <taxon>Chlorophyta</taxon>
        <taxon>Pyramimonadophyceae</taxon>
        <taxon>Pyramimonadales</taxon>
        <taxon>Pyramimonadaceae</taxon>
        <taxon>Cymbomonas</taxon>
    </lineage>
</organism>
<comment type="caution">
    <text evidence="3">The sequence shown here is derived from an EMBL/GenBank/DDBJ whole genome shotgun (WGS) entry which is preliminary data.</text>
</comment>
<feature type="signal peptide" evidence="2">
    <location>
        <begin position="1"/>
        <end position="19"/>
    </location>
</feature>
<evidence type="ECO:0000313" key="3">
    <source>
        <dbReference type="EMBL" id="KAK3261209.1"/>
    </source>
</evidence>
<evidence type="ECO:0000313" key="4">
    <source>
        <dbReference type="Proteomes" id="UP001190700"/>
    </source>
</evidence>
<accession>A0AAE0FK74</accession>
<feature type="region of interest" description="Disordered" evidence="1">
    <location>
        <begin position="32"/>
        <end position="52"/>
    </location>
</feature>
<evidence type="ECO:0000256" key="2">
    <source>
        <dbReference type="SAM" id="SignalP"/>
    </source>
</evidence>
<sequence>MRRMMQLILTIILKKILFALFARAVPRRRAGKQPAARKLTKSAAGNAVKGKATTEMHHEVSITFSRLGEYLPLLVEFHKGADFLYVAVALNVYEQGDEDNLN</sequence>
<proteinExistence type="predicted"/>
<keyword evidence="2" id="KW-0732">Signal</keyword>
<dbReference type="AlphaFoldDB" id="A0AAE0FK74"/>
<keyword evidence="4" id="KW-1185">Reference proteome</keyword>
<protein>
    <submittedName>
        <fullName evidence="3">Uncharacterized protein</fullName>
    </submittedName>
</protein>
<evidence type="ECO:0000256" key="1">
    <source>
        <dbReference type="SAM" id="MobiDB-lite"/>
    </source>
</evidence>
<feature type="chain" id="PRO_5042065316" evidence="2">
    <location>
        <begin position="20"/>
        <end position="102"/>
    </location>
</feature>
<gene>
    <name evidence="3" type="ORF">CYMTET_29872</name>
</gene>
<dbReference type="EMBL" id="LGRX02017067">
    <property type="protein sequence ID" value="KAK3261209.1"/>
    <property type="molecule type" value="Genomic_DNA"/>
</dbReference>
<name>A0AAE0FK74_9CHLO</name>
<reference evidence="3 4" key="1">
    <citation type="journal article" date="2015" name="Genome Biol. Evol.">
        <title>Comparative Genomics of a Bacterivorous Green Alga Reveals Evolutionary Causalities and Consequences of Phago-Mixotrophic Mode of Nutrition.</title>
        <authorList>
            <person name="Burns J.A."/>
            <person name="Paasch A."/>
            <person name="Narechania A."/>
            <person name="Kim E."/>
        </authorList>
    </citation>
    <scope>NUCLEOTIDE SEQUENCE [LARGE SCALE GENOMIC DNA]</scope>
    <source>
        <strain evidence="3 4">PLY_AMNH</strain>
    </source>
</reference>